<keyword evidence="1" id="KW-1133">Transmembrane helix</keyword>
<dbReference type="Proteomes" id="UP001295444">
    <property type="component" value="Chromosome 08"/>
</dbReference>
<gene>
    <name evidence="2" type="ORF">PECUL_23A029687</name>
</gene>
<dbReference type="EMBL" id="OW240919">
    <property type="protein sequence ID" value="CAH2312552.1"/>
    <property type="molecule type" value="Genomic_DNA"/>
</dbReference>
<evidence type="ECO:0000313" key="2">
    <source>
        <dbReference type="EMBL" id="CAH2312552.1"/>
    </source>
</evidence>
<organism evidence="2 3">
    <name type="scientific">Pelobates cultripes</name>
    <name type="common">Western spadefoot toad</name>
    <dbReference type="NCBI Taxonomy" id="61616"/>
    <lineage>
        <taxon>Eukaryota</taxon>
        <taxon>Metazoa</taxon>
        <taxon>Chordata</taxon>
        <taxon>Craniata</taxon>
        <taxon>Vertebrata</taxon>
        <taxon>Euteleostomi</taxon>
        <taxon>Amphibia</taxon>
        <taxon>Batrachia</taxon>
        <taxon>Anura</taxon>
        <taxon>Pelobatoidea</taxon>
        <taxon>Pelobatidae</taxon>
        <taxon>Pelobates</taxon>
    </lineage>
</organism>
<sequence>MMAGSDTLEKGLAGEHFGSQSDVPLLTPEPVDDMQTVPLNPETSPHSEVPVVCTCVRRLRPVYRESASQRRSIRTCLAVVFYFILSFLIFVTMAMVMYLIYNQFHCDKYLYTIAEKLNKQEEILRQIQGSKVHL</sequence>
<keyword evidence="1" id="KW-0812">Transmembrane</keyword>
<name>A0AAD1SY70_PELCU</name>
<protein>
    <submittedName>
        <fullName evidence="2">Uncharacterized protein</fullName>
    </submittedName>
</protein>
<feature type="transmembrane region" description="Helical" evidence="1">
    <location>
        <begin position="76"/>
        <end position="101"/>
    </location>
</feature>
<keyword evidence="1" id="KW-0472">Membrane</keyword>
<evidence type="ECO:0000256" key="1">
    <source>
        <dbReference type="SAM" id="Phobius"/>
    </source>
</evidence>
<reference evidence="2" key="1">
    <citation type="submission" date="2022-03" db="EMBL/GenBank/DDBJ databases">
        <authorList>
            <person name="Alioto T."/>
            <person name="Alioto T."/>
            <person name="Gomez Garrido J."/>
        </authorList>
    </citation>
    <scope>NUCLEOTIDE SEQUENCE</scope>
</reference>
<dbReference type="AlphaFoldDB" id="A0AAD1SY70"/>
<proteinExistence type="predicted"/>
<keyword evidence="3" id="KW-1185">Reference proteome</keyword>
<accession>A0AAD1SY70</accession>
<evidence type="ECO:0000313" key="3">
    <source>
        <dbReference type="Proteomes" id="UP001295444"/>
    </source>
</evidence>